<comment type="caution">
    <text evidence="2">The sequence shown here is derived from an EMBL/GenBank/DDBJ whole genome shotgun (WGS) entry which is preliminary data.</text>
</comment>
<protein>
    <submittedName>
        <fullName evidence="2">Transcriptional regulator</fullName>
    </submittedName>
</protein>
<accession>A0A4R8W5N6</accession>
<proteinExistence type="predicted"/>
<dbReference type="InterPro" id="IPR009693">
    <property type="entry name" value="Glucitol_operon_activator"/>
</dbReference>
<sequence length="150" mass="16372">MNFWLILIALGVAYVLQMGLALLQMKSFTAAYSELRRKGKVAIGIKKGAFSSGAIVMHCVDDAGGILDSRRISGVTVFSKFRVLPGFEGKNIRSTSADDCRRQPKSVRTATENARENYITIMAGGTVPQPESPLGQLTTKTKSVFTKRKE</sequence>
<organism evidence="2 3">
    <name type="scientific">Cryobacterium adonitolivorans</name>
    <dbReference type="NCBI Taxonomy" id="1259189"/>
    <lineage>
        <taxon>Bacteria</taxon>
        <taxon>Bacillati</taxon>
        <taxon>Actinomycetota</taxon>
        <taxon>Actinomycetes</taxon>
        <taxon>Micrococcales</taxon>
        <taxon>Microbacteriaceae</taxon>
        <taxon>Cryobacterium</taxon>
    </lineage>
</organism>
<feature type="region of interest" description="Disordered" evidence="1">
    <location>
        <begin position="125"/>
        <end position="150"/>
    </location>
</feature>
<dbReference type="EMBL" id="SOFL01000023">
    <property type="protein sequence ID" value="TFC03144.1"/>
    <property type="molecule type" value="Genomic_DNA"/>
</dbReference>
<dbReference type="OrthoDB" id="3711383at2"/>
<evidence type="ECO:0000313" key="3">
    <source>
        <dbReference type="Proteomes" id="UP000297907"/>
    </source>
</evidence>
<dbReference type="RefSeq" id="WP_134453219.1">
    <property type="nucleotide sequence ID" value="NZ_SOFL01000023.1"/>
</dbReference>
<name>A0A4R8W5N6_9MICO</name>
<feature type="compositionally biased region" description="Polar residues" evidence="1">
    <location>
        <begin position="135"/>
        <end position="144"/>
    </location>
</feature>
<evidence type="ECO:0000256" key="1">
    <source>
        <dbReference type="SAM" id="MobiDB-lite"/>
    </source>
</evidence>
<evidence type="ECO:0000313" key="2">
    <source>
        <dbReference type="EMBL" id="TFC03144.1"/>
    </source>
</evidence>
<reference evidence="2 3" key="1">
    <citation type="submission" date="2019-03" db="EMBL/GenBank/DDBJ databases">
        <title>Genomics of glacier-inhabiting Cryobacterium strains.</title>
        <authorList>
            <person name="Liu Q."/>
            <person name="Xin Y.-H."/>
        </authorList>
    </citation>
    <scope>NUCLEOTIDE SEQUENCE [LARGE SCALE GENOMIC DNA]</scope>
    <source>
        <strain evidence="2 3">RHLS22-1</strain>
    </source>
</reference>
<dbReference type="Proteomes" id="UP000297907">
    <property type="component" value="Unassembled WGS sequence"/>
</dbReference>
<dbReference type="Pfam" id="PF06923">
    <property type="entry name" value="GutM"/>
    <property type="match status" value="1"/>
</dbReference>
<dbReference type="PIRSF" id="PIRSF011474">
    <property type="entry name" value="Glucitol_operon_activator"/>
    <property type="match status" value="1"/>
</dbReference>
<keyword evidence="3" id="KW-1185">Reference proteome</keyword>
<gene>
    <name evidence="2" type="ORF">E3O42_06780</name>
</gene>
<dbReference type="AlphaFoldDB" id="A0A4R8W5N6"/>